<sequence length="139" mass="15592">MDDHARHIPPPDPDAASWWEYREIAEMRIESAQHLDHQARQEKDPDEAARLVGRAQLQVLTALYHQLRAIGDHQEVLAQQQQQLAKRLSDHAQALADHAGGMADHRAALGSHVQAMAEMTKAIASHGEDLRHALQGWSR</sequence>
<organism evidence="1 2">
    <name type="scientific">Streptoalloteichus hindustanus</name>
    <dbReference type="NCBI Taxonomy" id="2017"/>
    <lineage>
        <taxon>Bacteria</taxon>
        <taxon>Bacillati</taxon>
        <taxon>Actinomycetota</taxon>
        <taxon>Actinomycetes</taxon>
        <taxon>Pseudonocardiales</taxon>
        <taxon>Pseudonocardiaceae</taxon>
        <taxon>Streptoalloteichus</taxon>
    </lineage>
</organism>
<gene>
    <name evidence="1" type="ORF">SAMN05444320_11324</name>
</gene>
<dbReference type="AlphaFoldDB" id="A0A1M5M7Z0"/>
<dbReference type="Proteomes" id="UP000184501">
    <property type="component" value="Unassembled WGS sequence"/>
</dbReference>
<keyword evidence="2" id="KW-1185">Reference proteome</keyword>
<proteinExistence type="predicted"/>
<protein>
    <submittedName>
        <fullName evidence="1">Uncharacterized protein</fullName>
    </submittedName>
</protein>
<dbReference type="RefSeq" id="WP_073489051.1">
    <property type="nucleotide sequence ID" value="NZ_FQVN01000013.1"/>
</dbReference>
<accession>A0A1M5M7Z0</accession>
<reference evidence="1 2" key="1">
    <citation type="submission" date="2016-11" db="EMBL/GenBank/DDBJ databases">
        <authorList>
            <person name="Jaros S."/>
            <person name="Januszkiewicz K."/>
            <person name="Wedrychowicz H."/>
        </authorList>
    </citation>
    <scope>NUCLEOTIDE SEQUENCE [LARGE SCALE GENOMIC DNA]</scope>
    <source>
        <strain evidence="1 2">DSM 44523</strain>
    </source>
</reference>
<dbReference type="EMBL" id="FQVN01000013">
    <property type="protein sequence ID" value="SHG73387.1"/>
    <property type="molecule type" value="Genomic_DNA"/>
</dbReference>
<evidence type="ECO:0000313" key="2">
    <source>
        <dbReference type="Proteomes" id="UP000184501"/>
    </source>
</evidence>
<evidence type="ECO:0000313" key="1">
    <source>
        <dbReference type="EMBL" id="SHG73387.1"/>
    </source>
</evidence>
<name>A0A1M5M7Z0_STRHI</name>